<evidence type="ECO:0000313" key="1">
    <source>
        <dbReference type="EMBL" id="JAH36104.1"/>
    </source>
</evidence>
<dbReference type="EMBL" id="GBXM01072473">
    <property type="protein sequence ID" value="JAH36104.1"/>
    <property type="molecule type" value="Transcribed_RNA"/>
</dbReference>
<accession>A0A0E9S3U8</accession>
<organism evidence="1">
    <name type="scientific">Anguilla anguilla</name>
    <name type="common">European freshwater eel</name>
    <name type="synonym">Muraena anguilla</name>
    <dbReference type="NCBI Taxonomy" id="7936"/>
    <lineage>
        <taxon>Eukaryota</taxon>
        <taxon>Metazoa</taxon>
        <taxon>Chordata</taxon>
        <taxon>Craniata</taxon>
        <taxon>Vertebrata</taxon>
        <taxon>Euteleostomi</taxon>
        <taxon>Actinopterygii</taxon>
        <taxon>Neopterygii</taxon>
        <taxon>Teleostei</taxon>
        <taxon>Anguilliformes</taxon>
        <taxon>Anguillidae</taxon>
        <taxon>Anguilla</taxon>
    </lineage>
</organism>
<name>A0A0E9S3U8_ANGAN</name>
<reference evidence="1" key="2">
    <citation type="journal article" date="2015" name="Fish Shellfish Immunol.">
        <title>Early steps in the European eel (Anguilla anguilla)-Vibrio vulnificus interaction in the gills: Role of the RtxA13 toxin.</title>
        <authorList>
            <person name="Callol A."/>
            <person name="Pajuelo D."/>
            <person name="Ebbesson L."/>
            <person name="Teles M."/>
            <person name="MacKenzie S."/>
            <person name="Amaro C."/>
        </authorList>
    </citation>
    <scope>NUCLEOTIDE SEQUENCE</scope>
</reference>
<reference evidence="1" key="1">
    <citation type="submission" date="2014-11" db="EMBL/GenBank/DDBJ databases">
        <authorList>
            <person name="Amaro Gonzalez C."/>
        </authorList>
    </citation>
    <scope>NUCLEOTIDE SEQUENCE</scope>
</reference>
<protein>
    <submittedName>
        <fullName evidence="1">Uncharacterized protein</fullName>
    </submittedName>
</protein>
<dbReference type="AlphaFoldDB" id="A0A0E9S3U8"/>
<proteinExistence type="predicted"/>
<sequence>MVKWPRSAFSCLSPAFAHPGWPLLLIRAL</sequence>